<dbReference type="InterPro" id="IPR009030">
    <property type="entry name" value="Growth_fac_rcpt_cys_sf"/>
</dbReference>
<dbReference type="PROSITE" id="PS51257">
    <property type="entry name" value="PROKAR_LIPOPROTEIN"/>
    <property type="match status" value="1"/>
</dbReference>
<evidence type="ECO:0000256" key="1">
    <source>
        <dbReference type="SAM" id="SignalP"/>
    </source>
</evidence>
<protein>
    <submittedName>
        <fullName evidence="2">Ciliary protein</fullName>
    </submittedName>
</protein>
<name>A0A2Z5TW99_MIAAV</name>
<feature type="chain" id="PRO_5016440953" evidence="1">
    <location>
        <begin position="18"/>
        <end position="266"/>
    </location>
</feature>
<organism evidence="2">
    <name type="scientific">Miamiensis avidus</name>
    <name type="common">Ciliate</name>
    <name type="synonym">Philasterides dicentrarchi</name>
    <dbReference type="NCBI Taxonomy" id="279580"/>
    <lineage>
        <taxon>Eukaryota</taxon>
        <taxon>Sar</taxon>
        <taxon>Alveolata</taxon>
        <taxon>Ciliophora</taxon>
        <taxon>Intramacronucleata</taxon>
        <taxon>Oligohymenophorea</taxon>
        <taxon>Scuticociliatia</taxon>
        <taxon>Philasterida</taxon>
        <taxon>Glauconematidae</taxon>
        <taxon>Miamiensis</taxon>
    </lineage>
</organism>
<dbReference type="SUPFAM" id="SSF57184">
    <property type="entry name" value="Growth factor receptor domain"/>
    <property type="match status" value="1"/>
</dbReference>
<reference evidence="2" key="1">
    <citation type="journal article" date="2018" name="Parasitol. Int.">
        <title>Analysis of genes encoding high-antigenicity polypeptides in three serotypes of Miamiensis avidus.</title>
        <authorList>
            <person name="Motokawa S."/>
            <person name="Narasaki Y."/>
            <person name="Song J.Y."/>
            <person name="Yokoyama Y."/>
            <person name="Hirose E."/>
            <person name="Murakami S."/>
            <person name="Jung S.J."/>
            <person name="Oh M.J."/>
            <person name="Nakayama K."/>
            <person name="Kitamura S.I."/>
        </authorList>
    </citation>
    <scope>NUCLEOTIDE SEQUENCE</scope>
    <source>
        <strain evidence="2">Mie0301</strain>
    </source>
</reference>
<evidence type="ECO:0000313" key="2">
    <source>
        <dbReference type="EMBL" id="BBA94957.1"/>
    </source>
</evidence>
<dbReference type="EMBL" id="LC269182">
    <property type="protein sequence ID" value="BBA94957.1"/>
    <property type="molecule type" value="mRNA"/>
</dbReference>
<sequence>MFKKIALLALFLAVVFSACTVGEGGCTACNSEADPACTACDATENYFIKDGACVLITGCTAATAGVCDTCDKAKFYFKKANDTCDLQTGCKSYASDACTACDDTKSYIPKVADNFSECKLLTNCKTVVEQKCTACADAVTTTHSIQEGECLKTCEKDQKHNADKTDCVADAEKVNGIVGCTAKADGADVDTKCKTCKTGTTLATSATKCVTDVQDCLTYNDTECQTCKPGFKLNTTTKACAADKSSSSAIVSASLAVILAVFALAL</sequence>
<feature type="signal peptide" evidence="1">
    <location>
        <begin position="1"/>
        <end position="17"/>
    </location>
</feature>
<accession>A0A2Z5TW99</accession>
<keyword evidence="1" id="KW-0732">Signal</keyword>
<proteinExistence type="evidence at transcript level"/>
<dbReference type="AlphaFoldDB" id="A0A2Z5TW99"/>